<comment type="similarity">
    <text evidence="2">Belongs to the prokaryotic molybdopterin-containing oxidoreductase family.</text>
</comment>
<protein>
    <submittedName>
        <fullName evidence="9">Nitrate reductase</fullName>
        <ecNumber evidence="9">1.7.99.4</ecNumber>
    </submittedName>
</protein>
<dbReference type="Proteomes" id="UP000007030">
    <property type="component" value="Chromosome"/>
</dbReference>
<evidence type="ECO:0000256" key="1">
    <source>
        <dbReference type="ARBA" id="ARBA00001942"/>
    </source>
</evidence>
<dbReference type="CDD" id="cd02786">
    <property type="entry name" value="MopB_CT_3"/>
    <property type="match status" value="1"/>
</dbReference>
<dbReference type="STRING" id="869210.Marky_2228"/>
<dbReference type="SMART" id="SM00926">
    <property type="entry name" value="Molybdop_Fe4S4"/>
    <property type="match status" value="1"/>
</dbReference>
<dbReference type="PANTHER" id="PTHR43742">
    <property type="entry name" value="TRIMETHYLAMINE-N-OXIDE REDUCTASE"/>
    <property type="match status" value="1"/>
</dbReference>
<dbReference type="PROSITE" id="PS00490">
    <property type="entry name" value="MOLYBDOPTERIN_PROK_2"/>
    <property type="match status" value="1"/>
</dbReference>
<keyword evidence="5 9" id="KW-0560">Oxidoreductase</keyword>
<feature type="domain" description="4Fe-4S Mo/W bis-MGD-type" evidence="8">
    <location>
        <begin position="1"/>
        <end position="57"/>
    </location>
</feature>
<dbReference type="OrthoDB" id="219031at2"/>
<dbReference type="GO" id="GO:0046872">
    <property type="term" value="F:metal ion binding"/>
    <property type="evidence" value="ECO:0007669"/>
    <property type="project" value="UniProtKB-KW"/>
</dbReference>
<dbReference type="EC" id="1.7.99.4" evidence="9"/>
<evidence type="ECO:0000313" key="10">
    <source>
        <dbReference type="Proteomes" id="UP000007030"/>
    </source>
</evidence>
<evidence type="ECO:0000256" key="4">
    <source>
        <dbReference type="ARBA" id="ARBA00022723"/>
    </source>
</evidence>
<dbReference type="Pfam" id="PF00384">
    <property type="entry name" value="Molybdopterin"/>
    <property type="match status" value="1"/>
</dbReference>
<gene>
    <name evidence="9" type="ordered locus">Marky_2228</name>
</gene>
<dbReference type="InterPro" id="IPR006656">
    <property type="entry name" value="Mopterin_OxRdtase"/>
</dbReference>
<dbReference type="GO" id="GO:0016491">
    <property type="term" value="F:oxidoreductase activity"/>
    <property type="evidence" value="ECO:0007669"/>
    <property type="project" value="UniProtKB-KW"/>
</dbReference>
<dbReference type="HOGENOM" id="CLU_000422_13_3_0"/>
<dbReference type="InterPro" id="IPR009010">
    <property type="entry name" value="Asp_de-COase-like_dom_sf"/>
</dbReference>
<evidence type="ECO:0000256" key="2">
    <source>
        <dbReference type="ARBA" id="ARBA00010312"/>
    </source>
</evidence>
<keyword evidence="10" id="KW-1185">Reference proteome</keyword>
<evidence type="ECO:0000256" key="7">
    <source>
        <dbReference type="ARBA" id="ARBA00023014"/>
    </source>
</evidence>
<evidence type="ECO:0000259" key="8">
    <source>
        <dbReference type="PROSITE" id="PS51669"/>
    </source>
</evidence>
<dbReference type="PROSITE" id="PS51669">
    <property type="entry name" value="4FE4S_MOW_BIS_MGD"/>
    <property type="match status" value="1"/>
</dbReference>
<keyword evidence="3" id="KW-0500">Molybdenum</keyword>
<dbReference type="InterPro" id="IPR006657">
    <property type="entry name" value="MoPterin_dinucl-bd_dom"/>
</dbReference>
<dbReference type="CDD" id="cd02766">
    <property type="entry name" value="MopB_3"/>
    <property type="match status" value="1"/>
</dbReference>
<accession>F2NR99</accession>
<dbReference type="Gene3D" id="3.40.50.740">
    <property type="match status" value="1"/>
</dbReference>
<dbReference type="GO" id="GO:0051536">
    <property type="term" value="F:iron-sulfur cluster binding"/>
    <property type="evidence" value="ECO:0007669"/>
    <property type="project" value="UniProtKB-KW"/>
</dbReference>
<dbReference type="Gene3D" id="3.30.2070.10">
    <property type="entry name" value="Formate dehydrogenase/DMSO reductase"/>
    <property type="match status" value="1"/>
</dbReference>
<dbReference type="RefSeq" id="WP_013704992.1">
    <property type="nucleotide sequence ID" value="NC_015387.1"/>
</dbReference>
<proteinExistence type="inferred from homology"/>
<dbReference type="InterPro" id="IPR006963">
    <property type="entry name" value="Mopterin_OxRdtase_4Fe-4S_dom"/>
</dbReference>
<dbReference type="Gene3D" id="2.20.25.90">
    <property type="entry name" value="ADC-like domains"/>
    <property type="match status" value="1"/>
</dbReference>
<evidence type="ECO:0000256" key="5">
    <source>
        <dbReference type="ARBA" id="ARBA00023002"/>
    </source>
</evidence>
<dbReference type="eggNOG" id="COG0243">
    <property type="taxonomic scope" value="Bacteria"/>
</dbReference>
<organism evidence="9 10">
    <name type="scientific">Marinithermus hydrothermalis (strain DSM 14884 / JCM 11576 / T1)</name>
    <dbReference type="NCBI Taxonomy" id="869210"/>
    <lineage>
        <taxon>Bacteria</taxon>
        <taxon>Thermotogati</taxon>
        <taxon>Deinococcota</taxon>
        <taxon>Deinococci</taxon>
        <taxon>Thermales</taxon>
        <taxon>Thermaceae</taxon>
        <taxon>Marinithermus</taxon>
    </lineage>
</organism>
<dbReference type="SUPFAM" id="SSF53706">
    <property type="entry name" value="Formate dehydrogenase/DMSO reductase, domains 1-3"/>
    <property type="match status" value="1"/>
</dbReference>
<dbReference type="EMBL" id="CP002630">
    <property type="protein sequence ID" value="AEB12948.1"/>
    <property type="molecule type" value="Genomic_DNA"/>
</dbReference>
<dbReference type="KEGG" id="mhd:Marky_2228"/>
<dbReference type="Pfam" id="PF04879">
    <property type="entry name" value="Molybdop_Fe4S4"/>
    <property type="match status" value="1"/>
</dbReference>
<sequence length="679" mass="75098">MKRRLTCPLDCPDACSLLVTVEEDRLVKVEGDPNHPITQGFACVKTYRYPERQHHPLRPLHPMRRKGSKGSGVWERITWDEALDAIAERLKAVLDAYGGEAVLPYHYAGTMGLVEQQHPLAFFRAIGASELDETICATAGAAGWEAAYGSPRYGVDPEDVPHARFVILWGINSLATHSHLTPKLKAARKNGAHIVHIDPYENKTSRFADEHIKIRPGTDAALAYALAHVIFAEGLEDRAYLERAAQGVAAFRAAAMEWPPERAERVTGVPAERIRRLAREFAAARASFVRVGYGMTRHPGGASALRAVVLLPALIGAWQYPGGGALLTTSGAFPLNRARLGGAHLLTDPPAPKGYLRPNPRARHVNMNQLATALNALDDPPIQVLFVFNSNPLVVAPNTNGVRKGLMREDLFVVVLEQAMTETAQYADILLPATTFLEHPDLYTAYGHYYLSWNDPVLEPAGEARPNTWVFRELAKRLDLEEETLYWDAERVARSLLDTDHPWLEGITLERLRREGFVRLNLPRPFLPFKDGANTPSGRIAFDPPPPVILTEPEPEYPLILLTPPAHSFLNTTYGHLERLVAAEGGEPVLWMHPVDAEARGLVDGQRVRIRSRHGAVIRRLRVTEAPMPGTVVLEGTWWGVWAPDREPINVLTGEHLTDMGGGSTFHSNPVEVEPAPEA</sequence>
<keyword evidence="6" id="KW-0408">Iron</keyword>
<dbReference type="Pfam" id="PF01568">
    <property type="entry name" value="Molydop_binding"/>
    <property type="match status" value="1"/>
</dbReference>
<comment type="cofactor">
    <cofactor evidence="1">
        <name>Mo-bis(molybdopterin guanine dinucleotide)</name>
        <dbReference type="ChEBI" id="CHEBI:60539"/>
    </cofactor>
</comment>
<dbReference type="Gene3D" id="3.40.228.10">
    <property type="entry name" value="Dimethylsulfoxide Reductase, domain 2"/>
    <property type="match status" value="1"/>
</dbReference>
<dbReference type="InterPro" id="IPR006655">
    <property type="entry name" value="Mopterin_OxRdtase_prok_CS"/>
</dbReference>
<evidence type="ECO:0000313" key="9">
    <source>
        <dbReference type="EMBL" id="AEB12948.1"/>
    </source>
</evidence>
<keyword evidence="7" id="KW-0411">Iron-sulfur</keyword>
<dbReference type="InterPro" id="IPR050612">
    <property type="entry name" value="Prok_Mopterin_Oxidored"/>
</dbReference>
<dbReference type="AlphaFoldDB" id="F2NR99"/>
<dbReference type="InterPro" id="IPR037920">
    <property type="entry name" value="YoaE_C"/>
</dbReference>
<evidence type="ECO:0000256" key="3">
    <source>
        <dbReference type="ARBA" id="ARBA00022505"/>
    </source>
</evidence>
<dbReference type="GO" id="GO:0043546">
    <property type="term" value="F:molybdopterin cofactor binding"/>
    <property type="evidence" value="ECO:0007669"/>
    <property type="project" value="InterPro"/>
</dbReference>
<dbReference type="Gene3D" id="2.40.40.20">
    <property type="match status" value="1"/>
</dbReference>
<dbReference type="SUPFAM" id="SSF50692">
    <property type="entry name" value="ADC-like"/>
    <property type="match status" value="1"/>
</dbReference>
<name>F2NR99_MARHT</name>
<keyword evidence="4" id="KW-0479">Metal-binding</keyword>
<dbReference type="PANTHER" id="PTHR43742:SF6">
    <property type="entry name" value="OXIDOREDUCTASE YYAE-RELATED"/>
    <property type="match status" value="1"/>
</dbReference>
<reference evidence="9 10" key="1">
    <citation type="journal article" date="2012" name="Stand. Genomic Sci.">
        <title>Complete genome sequence of the aerobic, heterotroph Marinithermus hydrothermalis type strain (T1(T)) from a deep-sea hydrothermal vent chimney.</title>
        <authorList>
            <person name="Copeland A."/>
            <person name="Gu W."/>
            <person name="Yasawong M."/>
            <person name="Lapidus A."/>
            <person name="Lucas S."/>
            <person name="Deshpande S."/>
            <person name="Pagani I."/>
            <person name="Tapia R."/>
            <person name="Cheng J.F."/>
            <person name="Goodwin L.A."/>
            <person name="Pitluck S."/>
            <person name="Liolios K."/>
            <person name="Ivanova N."/>
            <person name="Mavromatis K."/>
            <person name="Mikhailova N."/>
            <person name="Pati A."/>
            <person name="Chen A."/>
            <person name="Palaniappan K."/>
            <person name="Land M."/>
            <person name="Pan C."/>
            <person name="Brambilla E.M."/>
            <person name="Rohde M."/>
            <person name="Tindall B.J."/>
            <person name="Sikorski J."/>
            <person name="Goker M."/>
            <person name="Detter J.C."/>
            <person name="Bristow J."/>
            <person name="Eisen J.A."/>
            <person name="Markowitz V."/>
            <person name="Hugenholtz P."/>
            <person name="Kyrpides N.C."/>
            <person name="Klenk H.P."/>
            <person name="Woyke T."/>
        </authorList>
    </citation>
    <scope>NUCLEOTIDE SEQUENCE [LARGE SCALE GENOMIC DNA]</scope>
    <source>
        <strain evidence="10">DSM 14884 / JCM 11576 / T1</strain>
    </source>
</reference>
<evidence type="ECO:0000256" key="6">
    <source>
        <dbReference type="ARBA" id="ARBA00023004"/>
    </source>
</evidence>